<sequence length="99" mass="11254">MVSGCTKKDLVGGASVVMFAVCSHIKSVWKAHSHMWFSHRRSGVSFGIVRVWSRIRGARKAHSQSNSISSLDMERLYFDGYILQPCRFGFLFVGFFFQS</sequence>
<reference evidence="1" key="1">
    <citation type="submission" date="2021-01" db="EMBL/GenBank/DDBJ databases">
        <authorList>
            <consortium name="Genoscope - CEA"/>
            <person name="William W."/>
        </authorList>
    </citation>
    <scope>NUCLEOTIDE SEQUENCE</scope>
</reference>
<name>A0A816L0R1_BRANA</name>
<evidence type="ECO:0000313" key="1">
    <source>
        <dbReference type="EMBL" id="CAF1929085.1"/>
    </source>
</evidence>
<gene>
    <name evidence="1" type="ORF">DARMORV10_C05P30970.1</name>
</gene>
<dbReference type="AlphaFoldDB" id="A0A816L0R1"/>
<protein>
    <submittedName>
        <fullName evidence="1">(rape) hypothetical protein</fullName>
    </submittedName>
</protein>
<dbReference type="EMBL" id="HG994369">
    <property type="protein sequence ID" value="CAF1929085.1"/>
    <property type="molecule type" value="Genomic_DNA"/>
</dbReference>
<accession>A0A816L0R1</accession>
<proteinExistence type="predicted"/>
<dbReference type="Proteomes" id="UP001295469">
    <property type="component" value="Chromosome C05"/>
</dbReference>
<organism evidence="1">
    <name type="scientific">Brassica napus</name>
    <name type="common">Rape</name>
    <dbReference type="NCBI Taxonomy" id="3708"/>
    <lineage>
        <taxon>Eukaryota</taxon>
        <taxon>Viridiplantae</taxon>
        <taxon>Streptophyta</taxon>
        <taxon>Embryophyta</taxon>
        <taxon>Tracheophyta</taxon>
        <taxon>Spermatophyta</taxon>
        <taxon>Magnoliopsida</taxon>
        <taxon>eudicotyledons</taxon>
        <taxon>Gunneridae</taxon>
        <taxon>Pentapetalae</taxon>
        <taxon>rosids</taxon>
        <taxon>malvids</taxon>
        <taxon>Brassicales</taxon>
        <taxon>Brassicaceae</taxon>
        <taxon>Brassiceae</taxon>
        <taxon>Brassica</taxon>
    </lineage>
</organism>
<feature type="non-terminal residue" evidence="1">
    <location>
        <position position="99"/>
    </location>
</feature>